<dbReference type="SUPFAM" id="SSF53706">
    <property type="entry name" value="Formate dehydrogenase/DMSO reductase, domains 1-3"/>
    <property type="match status" value="1"/>
</dbReference>
<accession>A0A7J9PEL1</accession>
<name>A0A7J9PEL1_METMI</name>
<evidence type="ECO:0000313" key="2">
    <source>
        <dbReference type="Proteomes" id="UP000533207"/>
    </source>
</evidence>
<proteinExistence type="predicted"/>
<gene>
    <name evidence="1" type="ORF">HNP90_000555</name>
</gene>
<dbReference type="AlphaFoldDB" id="A0A7J9PEL1"/>
<dbReference type="Proteomes" id="UP000533207">
    <property type="component" value="Unassembled WGS sequence"/>
</dbReference>
<protein>
    <submittedName>
        <fullName evidence="1">Formylmethanofuran dehydrogenase subunit B</fullName>
    </submittedName>
</protein>
<sequence>MEVFKNVVCPFCGTLCDDIEVLVENNHVVGTRNACRIGNAKFMHFEGAVRHENPLMRENKKDDFKKVDYETATEETARLLVEAKLPLIYGWSSAECHAQQLGVLLAEKTKAIVDNTASV</sequence>
<reference evidence="1 2" key="1">
    <citation type="submission" date="2020-07" db="EMBL/GenBank/DDBJ databases">
        <title>Genomic Encyclopedia of Type Strains, Phase IV (KMG-V): Genome sequencing to study the core and pangenomes of soil and plant-associated prokaryotes.</title>
        <authorList>
            <person name="Whitman W."/>
        </authorList>
    </citation>
    <scope>NUCLEOTIDE SEQUENCE [LARGE SCALE GENOMIC DNA]</scope>
    <source>
        <strain evidence="1 2">C8</strain>
    </source>
</reference>
<dbReference type="EMBL" id="JACDUL010000001">
    <property type="protein sequence ID" value="MBA2861695.1"/>
    <property type="molecule type" value="Genomic_DNA"/>
</dbReference>
<evidence type="ECO:0000313" key="1">
    <source>
        <dbReference type="EMBL" id="MBA2861695.1"/>
    </source>
</evidence>
<comment type="caution">
    <text evidence="1">The sequence shown here is derived from an EMBL/GenBank/DDBJ whole genome shotgun (WGS) entry which is preliminary data.</text>
</comment>
<organism evidence="1 2">
    <name type="scientific">Methanococcus maripaludis</name>
    <name type="common">Methanococcus deltae</name>
    <dbReference type="NCBI Taxonomy" id="39152"/>
    <lineage>
        <taxon>Archaea</taxon>
        <taxon>Methanobacteriati</taxon>
        <taxon>Methanobacteriota</taxon>
        <taxon>Methanomada group</taxon>
        <taxon>Methanococci</taxon>
        <taxon>Methanococcales</taxon>
        <taxon>Methanococcaceae</taxon>
        <taxon>Methanococcus</taxon>
    </lineage>
</organism>